<protein>
    <submittedName>
        <fullName evidence="2">Putative ABC transporter ATP-binding protein</fullName>
    </submittedName>
</protein>
<proteinExistence type="predicted"/>
<dbReference type="SUPFAM" id="SSF52540">
    <property type="entry name" value="P-loop containing nucleoside triphosphate hydrolases"/>
    <property type="match status" value="1"/>
</dbReference>
<dbReference type="EMBL" id="VSSQ01110579">
    <property type="protein sequence ID" value="MPN48336.1"/>
    <property type="molecule type" value="Genomic_DNA"/>
</dbReference>
<dbReference type="PANTHER" id="PTHR43394">
    <property type="entry name" value="ATP-DEPENDENT PERMEASE MDL1, MITOCHONDRIAL"/>
    <property type="match status" value="1"/>
</dbReference>
<dbReference type="PROSITE" id="PS50893">
    <property type="entry name" value="ABC_TRANSPORTER_2"/>
    <property type="match status" value="1"/>
</dbReference>
<dbReference type="InterPro" id="IPR003439">
    <property type="entry name" value="ABC_transporter-like_ATP-bd"/>
</dbReference>
<sequence length="185" mass="20965">MEDGTWRVTYIPKNKLRKSIGIVLQDTVLFNETIANNVRYGKLNATAEELKYACETANIDSYIERLPDTYETMLTEGGNNMSQGQRQLMSIARAVLSDPKILILDEATSNVDTRTEMKIQRAMVALMKNRTSLIIAHRLSTIIDADNIIVIDDGKIVEMGNHEKLIEKQGCYFNLYRNQFAGVET</sequence>
<comment type="caution">
    <text evidence="2">The sequence shown here is derived from an EMBL/GenBank/DDBJ whole genome shotgun (WGS) entry which is preliminary data.</text>
</comment>
<dbReference type="InterPro" id="IPR039421">
    <property type="entry name" value="Type_1_exporter"/>
</dbReference>
<dbReference type="GO" id="GO:0015421">
    <property type="term" value="F:ABC-type oligopeptide transporter activity"/>
    <property type="evidence" value="ECO:0007669"/>
    <property type="project" value="TreeGrafter"/>
</dbReference>
<dbReference type="GO" id="GO:0005743">
    <property type="term" value="C:mitochondrial inner membrane"/>
    <property type="evidence" value="ECO:0007669"/>
    <property type="project" value="TreeGrafter"/>
</dbReference>
<accession>A0A645IBN4</accession>
<keyword evidence="2" id="KW-0547">Nucleotide-binding</keyword>
<gene>
    <name evidence="2" type="ORF">SDC9_195943</name>
</gene>
<dbReference type="AlphaFoldDB" id="A0A645IBN4"/>
<name>A0A645IBN4_9ZZZZ</name>
<dbReference type="PROSITE" id="PS00211">
    <property type="entry name" value="ABC_TRANSPORTER_1"/>
    <property type="match status" value="1"/>
</dbReference>
<dbReference type="InterPro" id="IPR027417">
    <property type="entry name" value="P-loop_NTPase"/>
</dbReference>
<evidence type="ECO:0000259" key="1">
    <source>
        <dbReference type="PROSITE" id="PS50893"/>
    </source>
</evidence>
<dbReference type="PANTHER" id="PTHR43394:SF1">
    <property type="entry name" value="ATP-BINDING CASSETTE SUB-FAMILY B MEMBER 10, MITOCHONDRIAL"/>
    <property type="match status" value="1"/>
</dbReference>
<dbReference type="Gene3D" id="3.40.50.300">
    <property type="entry name" value="P-loop containing nucleotide triphosphate hydrolases"/>
    <property type="match status" value="1"/>
</dbReference>
<dbReference type="InterPro" id="IPR017871">
    <property type="entry name" value="ABC_transporter-like_CS"/>
</dbReference>
<organism evidence="2">
    <name type="scientific">bioreactor metagenome</name>
    <dbReference type="NCBI Taxonomy" id="1076179"/>
    <lineage>
        <taxon>unclassified sequences</taxon>
        <taxon>metagenomes</taxon>
        <taxon>ecological metagenomes</taxon>
    </lineage>
</organism>
<dbReference type="GO" id="GO:0005524">
    <property type="term" value="F:ATP binding"/>
    <property type="evidence" value="ECO:0007669"/>
    <property type="project" value="UniProtKB-KW"/>
</dbReference>
<reference evidence="2" key="1">
    <citation type="submission" date="2019-08" db="EMBL/GenBank/DDBJ databases">
        <authorList>
            <person name="Kucharzyk K."/>
            <person name="Murdoch R.W."/>
            <person name="Higgins S."/>
            <person name="Loffler F."/>
        </authorList>
    </citation>
    <scope>NUCLEOTIDE SEQUENCE</scope>
</reference>
<feature type="domain" description="ABC transporter" evidence="1">
    <location>
        <begin position="6"/>
        <end position="178"/>
    </location>
</feature>
<dbReference type="Pfam" id="PF00005">
    <property type="entry name" value="ABC_tran"/>
    <property type="match status" value="1"/>
</dbReference>
<dbReference type="GO" id="GO:0090374">
    <property type="term" value="P:oligopeptide export from mitochondrion"/>
    <property type="evidence" value="ECO:0007669"/>
    <property type="project" value="TreeGrafter"/>
</dbReference>
<keyword evidence="2" id="KW-0067">ATP-binding</keyword>
<dbReference type="GO" id="GO:0016887">
    <property type="term" value="F:ATP hydrolysis activity"/>
    <property type="evidence" value="ECO:0007669"/>
    <property type="project" value="InterPro"/>
</dbReference>
<evidence type="ECO:0000313" key="2">
    <source>
        <dbReference type="EMBL" id="MPN48336.1"/>
    </source>
</evidence>